<dbReference type="Proteomes" id="UP000823388">
    <property type="component" value="Chromosome 9K"/>
</dbReference>
<feature type="compositionally biased region" description="Low complexity" evidence="1">
    <location>
        <begin position="69"/>
        <end position="78"/>
    </location>
</feature>
<protein>
    <submittedName>
        <fullName evidence="2">Uncharacterized protein</fullName>
    </submittedName>
</protein>
<feature type="region of interest" description="Disordered" evidence="1">
    <location>
        <begin position="93"/>
        <end position="112"/>
    </location>
</feature>
<accession>A0A8T0NCZ1</accession>
<feature type="compositionally biased region" description="Low complexity" evidence="1">
    <location>
        <begin position="1"/>
        <end position="15"/>
    </location>
</feature>
<gene>
    <name evidence="2" type="ORF">PVAP13_9KG384724</name>
</gene>
<name>A0A8T0NCZ1_PANVG</name>
<sequence length="245" mass="25571">SPLSRSLPPSATAPLLPRPPSPATSSARDRVPPREGPARAAPASGCGRGGGRDGARSGGSRRPRGRGGPSLLPRRSSLPLPPRARVYDVAATMAGLATPPRQRVEAMAEGRRRRLPGSLSLFAGPLLPNLLRARAALPLLPPPASPTAPPGARARPAQGHGEPAAALSSRLGALSLAGAGPARGGCRRPAAAWSGRRLRQGDRQRWAVGDRSEGQTGPAHKQIAFRSYCLDIPRVRSVRKRGRRV</sequence>
<proteinExistence type="predicted"/>
<comment type="caution">
    <text evidence="2">The sequence shown here is derived from an EMBL/GenBank/DDBJ whole genome shotgun (WGS) entry which is preliminary data.</text>
</comment>
<keyword evidence="3" id="KW-1185">Reference proteome</keyword>
<organism evidence="2 3">
    <name type="scientific">Panicum virgatum</name>
    <name type="common">Blackwell switchgrass</name>
    <dbReference type="NCBI Taxonomy" id="38727"/>
    <lineage>
        <taxon>Eukaryota</taxon>
        <taxon>Viridiplantae</taxon>
        <taxon>Streptophyta</taxon>
        <taxon>Embryophyta</taxon>
        <taxon>Tracheophyta</taxon>
        <taxon>Spermatophyta</taxon>
        <taxon>Magnoliopsida</taxon>
        <taxon>Liliopsida</taxon>
        <taxon>Poales</taxon>
        <taxon>Poaceae</taxon>
        <taxon>PACMAD clade</taxon>
        <taxon>Panicoideae</taxon>
        <taxon>Panicodae</taxon>
        <taxon>Paniceae</taxon>
        <taxon>Panicinae</taxon>
        <taxon>Panicum</taxon>
        <taxon>Panicum sect. Hiantes</taxon>
    </lineage>
</organism>
<evidence type="ECO:0000256" key="1">
    <source>
        <dbReference type="SAM" id="MobiDB-lite"/>
    </source>
</evidence>
<dbReference type="EMBL" id="CM029053">
    <property type="protein sequence ID" value="KAG2544834.1"/>
    <property type="molecule type" value="Genomic_DNA"/>
</dbReference>
<reference evidence="2" key="1">
    <citation type="submission" date="2020-05" db="EMBL/GenBank/DDBJ databases">
        <title>WGS assembly of Panicum virgatum.</title>
        <authorList>
            <person name="Lovell J.T."/>
            <person name="Jenkins J."/>
            <person name="Shu S."/>
            <person name="Juenger T.E."/>
            <person name="Schmutz J."/>
        </authorList>
    </citation>
    <scope>NUCLEOTIDE SEQUENCE</scope>
    <source>
        <strain evidence="2">AP13</strain>
    </source>
</reference>
<evidence type="ECO:0000313" key="2">
    <source>
        <dbReference type="EMBL" id="KAG2544834.1"/>
    </source>
</evidence>
<feature type="compositionally biased region" description="Basic and acidic residues" evidence="1">
    <location>
        <begin position="199"/>
        <end position="213"/>
    </location>
</feature>
<evidence type="ECO:0000313" key="3">
    <source>
        <dbReference type="Proteomes" id="UP000823388"/>
    </source>
</evidence>
<feature type="region of interest" description="Disordered" evidence="1">
    <location>
        <begin position="141"/>
        <end position="166"/>
    </location>
</feature>
<feature type="region of interest" description="Disordered" evidence="1">
    <location>
        <begin position="178"/>
        <end position="220"/>
    </location>
</feature>
<dbReference type="AlphaFoldDB" id="A0A8T0NCZ1"/>
<feature type="compositionally biased region" description="Basic and acidic residues" evidence="1">
    <location>
        <begin position="27"/>
        <end position="37"/>
    </location>
</feature>
<feature type="region of interest" description="Disordered" evidence="1">
    <location>
        <begin position="1"/>
        <end position="83"/>
    </location>
</feature>
<feature type="compositionally biased region" description="Low complexity" evidence="1">
    <location>
        <begin position="150"/>
        <end position="166"/>
    </location>
</feature>
<feature type="non-terminal residue" evidence="2">
    <location>
        <position position="1"/>
    </location>
</feature>